<dbReference type="OrthoDB" id="4380123at2"/>
<gene>
    <name evidence="1" type="ORF">CR159_19505</name>
</gene>
<sequence>MCLAYLAIAAHPDWPLFIAANRDEFHDRPCLPAAPWHDFPDVIAGIDCKALGTWLGITRQGKFALLTNYRDPSSVVAGAPSRGDLASRYLVGNESPQAYACDAHHKAASYNGFNLIVGDLSAAFYVGNRAGQNAPHNLVPGRYIISNHLLNTAWPKAERLRLALDQYPFEDLDRTLNPVLDLLKDNTRADDHALPQTGLTLERERLLSSPFIVSPDYGTRCSTVIAVHASGRAILSEISYDPSGAPKERHDWPFQIDSSSLSHVQAR</sequence>
<protein>
    <recommendedName>
        <fullName evidence="3">NRDE family protein</fullName>
    </recommendedName>
</protein>
<reference evidence="1 2" key="1">
    <citation type="submission" date="2017-10" db="EMBL/GenBank/DDBJ databases">
        <title>Two draft genome sequences of Pusillimonas sp. strains isolated from a nitrate- and radionuclide-contaminated groundwater in Russia.</title>
        <authorList>
            <person name="Grouzdev D.S."/>
            <person name="Tourova T.P."/>
            <person name="Goeva M.A."/>
            <person name="Babich T.L."/>
            <person name="Sokolova D.S."/>
            <person name="Abdullin R."/>
            <person name="Poltaraus A.B."/>
            <person name="Toshchakov S.V."/>
            <person name="Nazina T.N."/>
        </authorList>
    </citation>
    <scope>NUCLEOTIDE SEQUENCE [LARGE SCALE GENOMIC DNA]</scope>
    <source>
        <strain evidence="1 2">JR1/69-3-13</strain>
    </source>
</reference>
<dbReference type="AlphaFoldDB" id="A0A2N4TZJ5"/>
<keyword evidence="2" id="KW-1185">Reference proteome</keyword>
<comment type="caution">
    <text evidence="1">The sequence shown here is derived from an EMBL/GenBank/DDBJ whole genome shotgun (WGS) entry which is preliminary data.</text>
</comment>
<dbReference type="PANTHER" id="PTHR17985:SF8">
    <property type="entry name" value="TRANSPORT AND GOLGI ORGANIZATION PROTEIN 2 HOMOLOG"/>
    <property type="match status" value="1"/>
</dbReference>
<proteinExistence type="predicted"/>
<dbReference type="EMBL" id="PDNW01000025">
    <property type="protein sequence ID" value="PLC48184.1"/>
    <property type="molecule type" value="Genomic_DNA"/>
</dbReference>
<evidence type="ECO:0000313" key="1">
    <source>
        <dbReference type="EMBL" id="PLC48184.1"/>
    </source>
</evidence>
<evidence type="ECO:0008006" key="3">
    <source>
        <dbReference type="Google" id="ProtNLM"/>
    </source>
</evidence>
<dbReference type="InterPro" id="IPR008551">
    <property type="entry name" value="TANGO2"/>
</dbReference>
<dbReference type="PANTHER" id="PTHR17985">
    <property type="entry name" value="SER/THR-RICH PROTEIN T10 IN DGCR REGION"/>
    <property type="match status" value="1"/>
</dbReference>
<dbReference type="Proteomes" id="UP000234190">
    <property type="component" value="Unassembled WGS sequence"/>
</dbReference>
<accession>A0A2N4TZJ5</accession>
<organism evidence="1 2">
    <name type="scientific">Pollutimonas subterranea</name>
    <dbReference type="NCBI Taxonomy" id="2045210"/>
    <lineage>
        <taxon>Bacteria</taxon>
        <taxon>Pseudomonadati</taxon>
        <taxon>Pseudomonadota</taxon>
        <taxon>Betaproteobacteria</taxon>
        <taxon>Burkholderiales</taxon>
        <taxon>Alcaligenaceae</taxon>
        <taxon>Pollutimonas</taxon>
    </lineage>
</organism>
<dbReference type="Pfam" id="PF05742">
    <property type="entry name" value="TANGO2"/>
    <property type="match status" value="1"/>
</dbReference>
<evidence type="ECO:0000313" key="2">
    <source>
        <dbReference type="Proteomes" id="UP000234190"/>
    </source>
</evidence>
<name>A0A2N4TZJ5_9BURK</name>
<dbReference type="RefSeq" id="WP_102075629.1">
    <property type="nucleotide sequence ID" value="NZ_PDNW01000025.1"/>
</dbReference>